<name>A0A7S0ALV9_9STRA</name>
<protein>
    <submittedName>
        <fullName evidence="1">Uncharacterized protein</fullName>
    </submittedName>
</protein>
<evidence type="ECO:0000313" key="1">
    <source>
        <dbReference type="EMBL" id="CAD8367404.1"/>
    </source>
</evidence>
<proteinExistence type="predicted"/>
<dbReference type="AlphaFoldDB" id="A0A7S0ALV9"/>
<sequence>MGGAVFVFDRPVYYRRVGSLKNRSELLVYSIVLSSGRFYGSFVVVVVPVVEGGQSVSAEQEEQAVEATLHLYELMPRGWQQNCGYEGAPQHYMCGYDNIFDLLLRFVHVTHTTDQINMRC</sequence>
<accession>A0A7S0ALV9</accession>
<dbReference type="EMBL" id="HBEJ01007497">
    <property type="protein sequence ID" value="CAD8367404.1"/>
    <property type="molecule type" value="Transcribed_RNA"/>
</dbReference>
<organism evidence="1">
    <name type="scientific">Minutocellus polymorphus</name>
    <dbReference type="NCBI Taxonomy" id="265543"/>
    <lineage>
        <taxon>Eukaryota</taxon>
        <taxon>Sar</taxon>
        <taxon>Stramenopiles</taxon>
        <taxon>Ochrophyta</taxon>
        <taxon>Bacillariophyta</taxon>
        <taxon>Mediophyceae</taxon>
        <taxon>Cymatosirophycidae</taxon>
        <taxon>Cymatosirales</taxon>
        <taxon>Cymatosiraceae</taxon>
        <taxon>Minutocellus</taxon>
    </lineage>
</organism>
<reference evidence="1" key="1">
    <citation type="submission" date="2021-01" db="EMBL/GenBank/DDBJ databases">
        <authorList>
            <person name="Corre E."/>
            <person name="Pelletier E."/>
            <person name="Niang G."/>
            <person name="Scheremetjew M."/>
            <person name="Finn R."/>
            <person name="Kale V."/>
            <person name="Holt S."/>
            <person name="Cochrane G."/>
            <person name="Meng A."/>
            <person name="Brown T."/>
            <person name="Cohen L."/>
        </authorList>
    </citation>
    <scope>NUCLEOTIDE SEQUENCE</scope>
    <source>
        <strain evidence="1">CCMP3303</strain>
    </source>
</reference>
<gene>
    <name evidence="1" type="ORF">MPOL1434_LOCUS4409</name>
</gene>